<keyword evidence="2" id="KW-0472">Membrane</keyword>
<reference evidence="4" key="1">
    <citation type="submission" date="2017-09" db="EMBL/GenBank/DDBJ databases">
        <title>Depth-based differentiation of microbial function through sediment-hosted aquifers and enrichment of novel symbionts in the deep terrestrial subsurface.</title>
        <authorList>
            <person name="Probst A.J."/>
            <person name="Ladd B."/>
            <person name="Jarett J.K."/>
            <person name="Geller-Mcgrath D.E."/>
            <person name="Sieber C.M.K."/>
            <person name="Emerson J.B."/>
            <person name="Anantharaman K."/>
            <person name="Thomas B.C."/>
            <person name="Malmstrom R."/>
            <person name="Stieglmeier M."/>
            <person name="Klingl A."/>
            <person name="Woyke T."/>
            <person name="Ryan C.M."/>
            <person name="Banfield J.F."/>
        </authorList>
    </citation>
    <scope>NUCLEOTIDE SEQUENCE [LARGE SCALE GENOMIC DNA]</scope>
</reference>
<feature type="transmembrane region" description="Helical" evidence="2">
    <location>
        <begin position="9"/>
        <end position="28"/>
    </location>
</feature>
<accession>A0A2H0WTU4</accession>
<evidence type="ECO:0000256" key="1">
    <source>
        <dbReference type="SAM" id="MobiDB-lite"/>
    </source>
</evidence>
<protein>
    <submittedName>
        <fullName evidence="3">Uncharacterized protein</fullName>
    </submittedName>
</protein>
<proteinExistence type="predicted"/>
<name>A0A2H0WTU4_9BACT</name>
<gene>
    <name evidence="3" type="ORF">COT62_00205</name>
</gene>
<evidence type="ECO:0000313" key="3">
    <source>
        <dbReference type="EMBL" id="PIS16092.1"/>
    </source>
</evidence>
<evidence type="ECO:0000313" key="4">
    <source>
        <dbReference type="Proteomes" id="UP000231198"/>
    </source>
</evidence>
<sequence>MDRSKSSRWYLLYVFILFSALIGVFFFYRNYQTPKETKKPSPPRLASAKPVSGGISLSGTKKRKSVAVPGKQTYSIISSHKSPEFTKAVIDPEDVKLGEKQTMTVSVKDEKATIVSVIAEIETDKGKINHPLFLKNGDASDGVWEGSWIVKDTHDTTYVTIFRAKNKIGETGEARISWTDPGCGCTGTNCTISGNCTVSGTDGADGGTLTINGGTVTISSVGSYLVASVLNVAGGALSLSYTATVYIYNPTVICMTDGDSDGWPASTTQVAYSGYSSCPAGRRRYLMSSITTTDCNDGNATQKPGSTYCDTSGTDWNCSGSATACAPQLYTCASWAGFNWYRCTDCYSRGYYVTCTSGLVAAGCGASAYTVGTIYDSGSYAGGCPSGSCYSEVWYRGSLQTQTCQ</sequence>
<keyword evidence="2" id="KW-1133">Transmembrane helix</keyword>
<dbReference type="EMBL" id="PEZG01000006">
    <property type="protein sequence ID" value="PIS16092.1"/>
    <property type="molecule type" value="Genomic_DNA"/>
</dbReference>
<dbReference type="AlphaFoldDB" id="A0A2H0WTU4"/>
<evidence type="ECO:0000256" key="2">
    <source>
        <dbReference type="SAM" id="Phobius"/>
    </source>
</evidence>
<organism evidence="3 4">
    <name type="scientific">Candidatus Roizmanbacteria bacterium CG09_land_8_20_14_0_10_41_9</name>
    <dbReference type="NCBI Taxonomy" id="1974850"/>
    <lineage>
        <taxon>Bacteria</taxon>
        <taxon>Candidatus Roizmaniibacteriota</taxon>
    </lineage>
</organism>
<dbReference type="Proteomes" id="UP000231198">
    <property type="component" value="Unassembled WGS sequence"/>
</dbReference>
<keyword evidence="2" id="KW-0812">Transmembrane</keyword>
<comment type="caution">
    <text evidence="3">The sequence shown here is derived from an EMBL/GenBank/DDBJ whole genome shotgun (WGS) entry which is preliminary data.</text>
</comment>
<feature type="region of interest" description="Disordered" evidence="1">
    <location>
        <begin position="34"/>
        <end position="66"/>
    </location>
</feature>